<evidence type="ECO:0000313" key="1">
    <source>
        <dbReference type="EMBL" id="RZU49804.1"/>
    </source>
</evidence>
<proteinExistence type="predicted"/>
<protein>
    <submittedName>
        <fullName evidence="1">Uncharacterized protein (DUF952 family)</fullName>
    </submittedName>
</protein>
<dbReference type="Proteomes" id="UP000292564">
    <property type="component" value="Unassembled WGS sequence"/>
</dbReference>
<dbReference type="AlphaFoldDB" id="A0A4Q7ZHB5"/>
<dbReference type="Gene3D" id="3.20.170.20">
    <property type="entry name" value="Protein of unknown function DUF952"/>
    <property type="match status" value="1"/>
</dbReference>
<dbReference type="OrthoDB" id="5638018at2"/>
<dbReference type="PANTHER" id="PTHR34129">
    <property type="entry name" value="BLR1139 PROTEIN"/>
    <property type="match status" value="1"/>
</dbReference>
<name>A0A4Q7ZHB5_9ACTN</name>
<dbReference type="PANTHER" id="PTHR34129:SF1">
    <property type="entry name" value="DUF952 DOMAIN-CONTAINING PROTEIN"/>
    <property type="match status" value="1"/>
</dbReference>
<reference evidence="1 2" key="1">
    <citation type="submission" date="2019-02" db="EMBL/GenBank/DDBJ databases">
        <title>Sequencing the genomes of 1000 actinobacteria strains.</title>
        <authorList>
            <person name="Klenk H.-P."/>
        </authorList>
    </citation>
    <scope>NUCLEOTIDE SEQUENCE [LARGE SCALE GENOMIC DNA]</scope>
    <source>
        <strain evidence="1 2">DSM 45162</strain>
    </source>
</reference>
<keyword evidence="2" id="KW-1185">Reference proteome</keyword>
<comment type="caution">
    <text evidence="1">The sequence shown here is derived from an EMBL/GenBank/DDBJ whole genome shotgun (WGS) entry which is preliminary data.</text>
</comment>
<dbReference type="RefSeq" id="WP_130508821.1">
    <property type="nucleotide sequence ID" value="NZ_SHKY01000001.1"/>
</dbReference>
<gene>
    <name evidence="1" type="ORF">EV385_1559</name>
</gene>
<evidence type="ECO:0000313" key="2">
    <source>
        <dbReference type="Proteomes" id="UP000292564"/>
    </source>
</evidence>
<dbReference type="SUPFAM" id="SSF56399">
    <property type="entry name" value="ADP-ribosylation"/>
    <property type="match status" value="1"/>
</dbReference>
<organism evidence="1 2">
    <name type="scientific">Krasilnikovia cinnamomea</name>
    <dbReference type="NCBI Taxonomy" id="349313"/>
    <lineage>
        <taxon>Bacteria</taxon>
        <taxon>Bacillati</taxon>
        <taxon>Actinomycetota</taxon>
        <taxon>Actinomycetes</taxon>
        <taxon>Micromonosporales</taxon>
        <taxon>Micromonosporaceae</taxon>
        <taxon>Krasilnikovia</taxon>
    </lineage>
</organism>
<dbReference type="InterPro" id="IPR009297">
    <property type="entry name" value="DUF952"/>
</dbReference>
<sequence>MLLHFCGRADWAAAVAAGSYTADTLATEGFIHCSTAAQVHIPANALARGRTDLVLLHVDETRLPSPPVWEPGRPEDPDGMLFPHVYGPIPVDAVVAVTDFPPGPDGTFPPLLTP</sequence>
<dbReference type="Pfam" id="PF06108">
    <property type="entry name" value="DUF952"/>
    <property type="match status" value="1"/>
</dbReference>
<dbReference type="EMBL" id="SHKY01000001">
    <property type="protein sequence ID" value="RZU49804.1"/>
    <property type="molecule type" value="Genomic_DNA"/>
</dbReference>
<accession>A0A4Q7ZHB5</accession>